<gene>
    <name evidence="3" type="primary">LOC118419038</name>
</gene>
<reference evidence="3" key="2">
    <citation type="submission" date="2025-08" db="UniProtKB">
        <authorList>
            <consortium name="RefSeq"/>
        </authorList>
    </citation>
    <scope>IDENTIFICATION</scope>
    <source>
        <strain evidence="3">S238N-H82</strain>
        <tissue evidence="3">Testes</tissue>
    </source>
</reference>
<feature type="region of interest" description="Disordered" evidence="1">
    <location>
        <begin position="1"/>
        <end position="35"/>
    </location>
</feature>
<accession>A0A9J7LE24</accession>
<sequence length="108" mass="11994">MTLPIYLHRQRSSDTDQATEQESTGTPCNDIQGALLSDDGEYVDTLPSMVTLQEADNDSVVYYNVPVESSPSSHQPRTSNVYENIPPAPSCGHYQELQPAVYQSLQKF</sequence>
<feature type="compositionally biased region" description="Polar residues" evidence="1">
    <location>
        <begin position="15"/>
        <end position="29"/>
    </location>
</feature>
<evidence type="ECO:0000313" key="3">
    <source>
        <dbReference type="RefSeq" id="XP_035681163.1"/>
    </source>
</evidence>
<feature type="region of interest" description="Disordered" evidence="1">
    <location>
        <begin position="67"/>
        <end position="87"/>
    </location>
</feature>
<dbReference type="AlphaFoldDB" id="A0A9J7LE24"/>
<reference evidence="2" key="1">
    <citation type="journal article" date="2020" name="Nat. Ecol. Evol.">
        <title>Deeply conserved synteny resolves early events in vertebrate evolution.</title>
        <authorList>
            <person name="Simakov O."/>
            <person name="Marletaz F."/>
            <person name="Yue J.X."/>
            <person name="O'Connell B."/>
            <person name="Jenkins J."/>
            <person name="Brandt A."/>
            <person name="Calef R."/>
            <person name="Tung C.H."/>
            <person name="Huang T.K."/>
            <person name="Schmutz J."/>
            <person name="Satoh N."/>
            <person name="Yu J.K."/>
            <person name="Putnam N.H."/>
            <person name="Green R.E."/>
            <person name="Rokhsar D.S."/>
        </authorList>
    </citation>
    <scope>NUCLEOTIDE SEQUENCE [LARGE SCALE GENOMIC DNA]</scope>
    <source>
        <strain evidence="2">S238N-H82</strain>
    </source>
</reference>
<evidence type="ECO:0000313" key="2">
    <source>
        <dbReference type="Proteomes" id="UP000001554"/>
    </source>
</evidence>
<dbReference type="OMA" id="GTPCNDI"/>
<evidence type="ECO:0000256" key="1">
    <source>
        <dbReference type="SAM" id="MobiDB-lite"/>
    </source>
</evidence>
<keyword evidence="2" id="KW-1185">Reference proteome</keyword>
<name>A0A9J7LE24_BRAFL</name>
<dbReference type="GeneID" id="118419038"/>
<proteinExistence type="predicted"/>
<dbReference type="Proteomes" id="UP000001554">
    <property type="component" value="Chromosome 7"/>
</dbReference>
<protein>
    <submittedName>
        <fullName evidence="3">Uncharacterized protein LOC118419038</fullName>
    </submittedName>
</protein>
<dbReference type="OrthoDB" id="10217759at2759"/>
<dbReference type="KEGG" id="bfo:118419038"/>
<dbReference type="RefSeq" id="XP_035681163.1">
    <property type="nucleotide sequence ID" value="XM_035825270.1"/>
</dbReference>
<organism evidence="2 3">
    <name type="scientific">Branchiostoma floridae</name>
    <name type="common">Florida lancelet</name>
    <name type="synonym">Amphioxus</name>
    <dbReference type="NCBI Taxonomy" id="7739"/>
    <lineage>
        <taxon>Eukaryota</taxon>
        <taxon>Metazoa</taxon>
        <taxon>Chordata</taxon>
        <taxon>Cephalochordata</taxon>
        <taxon>Leptocardii</taxon>
        <taxon>Amphioxiformes</taxon>
        <taxon>Branchiostomatidae</taxon>
        <taxon>Branchiostoma</taxon>
    </lineage>
</organism>
<feature type="compositionally biased region" description="Polar residues" evidence="1">
    <location>
        <begin position="67"/>
        <end position="82"/>
    </location>
</feature>